<feature type="transmembrane region" description="Helical" evidence="8">
    <location>
        <begin position="250"/>
        <end position="269"/>
    </location>
</feature>
<keyword evidence="10" id="KW-1185">Reference proteome</keyword>
<keyword evidence="6 8" id="KW-1133">Transmembrane helix</keyword>
<keyword evidence="4" id="KW-0997">Cell inner membrane</keyword>
<evidence type="ECO:0000313" key="9">
    <source>
        <dbReference type="EMBL" id="MBA1141022.1"/>
    </source>
</evidence>
<feature type="transmembrane region" description="Helical" evidence="8">
    <location>
        <begin position="46"/>
        <end position="68"/>
    </location>
</feature>
<feature type="transmembrane region" description="Helical" evidence="8">
    <location>
        <begin position="20"/>
        <end position="40"/>
    </location>
</feature>
<evidence type="ECO:0000256" key="3">
    <source>
        <dbReference type="ARBA" id="ARBA00022475"/>
    </source>
</evidence>
<dbReference type="PANTHER" id="PTHR32196">
    <property type="entry name" value="ABC TRANSPORTER PERMEASE PROTEIN YPHD-RELATED-RELATED"/>
    <property type="match status" value="1"/>
</dbReference>
<name>A0A838B4T6_9HYPH</name>
<evidence type="ECO:0000313" key="10">
    <source>
        <dbReference type="Proteomes" id="UP000558284"/>
    </source>
</evidence>
<sequence length="327" mass="34039">MSVQTNDKPKVSLRAFLAKYSVLIAFAAIVIFFAVASPTFLTPANLFNVLVNNVVMLAIVALGLTIVISSGGIDLSVGVSVDMASMVFVMLLAAGYSGVVGVGGGLGAALVVGILNAILITRLNISPFLATLGVLFIGQSAQQLATSGGQPIYLTSGYAGDQFNAIARTALLGIPTPVIVLILCALAVHFLLHRSVFGRYVQAMGAQPGVAWYSGIRVPRELSLVHVLCALLAGVTGILLSATVKSYVPLSGNAFLLDAIGATFIGTTLSRERKPSVIGTLLGVFLLAIVKNGLLLVGWNFYWQQVGIGVLVFLVLAASFGLRRAAH</sequence>
<keyword evidence="2" id="KW-0813">Transport</keyword>
<keyword evidence="5 8" id="KW-0812">Transmembrane</keyword>
<dbReference type="GO" id="GO:0005886">
    <property type="term" value="C:plasma membrane"/>
    <property type="evidence" value="ECO:0007669"/>
    <property type="project" value="UniProtKB-SubCell"/>
</dbReference>
<dbReference type="Proteomes" id="UP000558284">
    <property type="component" value="Unassembled WGS sequence"/>
</dbReference>
<dbReference type="CDD" id="cd06579">
    <property type="entry name" value="TM_PBP1_transp_AraH_like"/>
    <property type="match status" value="1"/>
</dbReference>
<comment type="subcellular location">
    <subcellularLocation>
        <location evidence="1">Cell membrane</location>
        <topology evidence="1">Multi-pass membrane protein</topology>
    </subcellularLocation>
</comment>
<dbReference type="GO" id="GO:0022857">
    <property type="term" value="F:transmembrane transporter activity"/>
    <property type="evidence" value="ECO:0007669"/>
    <property type="project" value="InterPro"/>
</dbReference>
<feature type="transmembrane region" description="Helical" evidence="8">
    <location>
        <begin position="165"/>
        <end position="192"/>
    </location>
</feature>
<dbReference type="RefSeq" id="WP_181057655.1">
    <property type="nucleotide sequence ID" value="NZ_JACDTY010000004.1"/>
</dbReference>
<keyword evidence="7 8" id="KW-0472">Membrane</keyword>
<evidence type="ECO:0000256" key="7">
    <source>
        <dbReference type="ARBA" id="ARBA00023136"/>
    </source>
</evidence>
<feature type="transmembrane region" description="Helical" evidence="8">
    <location>
        <begin position="224"/>
        <end position="244"/>
    </location>
</feature>
<dbReference type="AlphaFoldDB" id="A0A838B4T6"/>
<evidence type="ECO:0000256" key="6">
    <source>
        <dbReference type="ARBA" id="ARBA00022989"/>
    </source>
</evidence>
<evidence type="ECO:0000256" key="2">
    <source>
        <dbReference type="ARBA" id="ARBA00022448"/>
    </source>
</evidence>
<keyword evidence="3" id="KW-1003">Cell membrane</keyword>
<reference evidence="9 10" key="1">
    <citation type="submission" date="2020-07" db="EMBL/GenBank/DDBJ databases">
        <title>Definition of the novel symbiovar canariense within Mesorhizobium novociceri, a new species of genus Mesorhizobium nodulating Cicer canariense in the Caldera de Taburiente National Park (La Palma, Canary Islands).</title>
        <authorList>
            <person name="Leon-Barrios M."/>
            <person name="Perez-Yepez J."/>
            <person name="Flores-Felix J.D."/>
            <person name="Ramirez-Baena M.H."/>
            <person name="Pulido-Suarez L."/>
            <person name="Igual J.M."/>
            <person name="Velazquez E."/>
            <person name="Peix A."/>
        </authorList>
    </citation>
    <scope>NUCLEOTIDE SEQUENCE [LARGE SCALE GENOMIC DNA]</scope>
    <source>
        <strain evidence="9 10">CCANP35</strain>
    </source>
</reference>
<evidence type="ECO:0000256" key="1">
    <source>
        <dbReference type="ARBA" id="ARBA00004651"/>
    </source>
</evidence>
<protein>
    <submittedName>
        <fullName evidence="9">ABC transporter permease</fullName>
    </submittedName>
</protein>
<comment type="caution">
    <text evidence="9">The sequence shown here is derived from an EMBL/GenBank/DDBJ whole genome shotgun (WGS) entry which is preliminary data.</text>
</comment>
<evidence type="ECO:0000256" key="5">
    <source>
        <dbReference type="ARBA" id="ARBA00022692"/>
    </source>
</evidence>
<feature type="transmembrane region" description="Helical" evidence="8">
    <location>
        <begin position="276"/>
        <end position="296"/>
    </location>
</feature>
<gene>
    <name evidence="9" type="ORF">H0241_12235</name>
</gene>
<proteinExistence type="predicted"/>
<accession>A0A838B4T6</accession>
<evidence type="ECO:0000256" key="4">
    <source>
        <dbReference type="ARBA" id="ARBA00022519"/>
    </source>
</evidence>
<organism evidence="9 10">
    <name type="scientific">Mesorhizobium neociceri</name>
    <dbReference type="NCBI Taxonomy" id="1307853"/>
    <lineage>
        <taxon>Bacteria</taxon>
        <taxon>Pseudomonadati</taxon>
        <taxon>Pseudomonadota</taxon>
        <taxon>Alphaproteobacteria</taxon>
        <taxon>Hyphomicrobiales</taxon>
        <taxon>Phyllobacteriaceae</taxon>
        <taxon>Mesorhizobium</taxon>
    </lineage>
</organism>
<feature type="transmembrane region" description="Helical" evidence="8">
    <location>
        <begin position="302"/>
        <end position="322"/>
    </location>
</feature>
<dbReference type="Pfam" id="PF02653">
    <property type="entry name" value="BPD_transp_2"/>
    <property type="match status" value="1"/>
</dbReference>
<dbReference type="PANTHER" id="PTHR32196:SF21">
    <property type="entry name" value="ABC TRANSPORTER PERMEASE PROTEIN YPHD-RELATED"/>
    <property type="match status" value="1"/>
</dbReference>
<dbReference type="InterPro" id="IPR001851">
    <property type="entry name" value="ABC_transp_permease"/>
</dbReference>
<evidence type="ECO:0000256" key="8">
    <source>
        <dbReference type="SAM" id="Phobius"/>
    </source>
</evidence>
<dbReference type="EMBL" id="JACDTY010000004">
    <property type="protein sequence ID" value="MBA1141022.1"/>
    <property type="molecule type" value="Genomic_DNA"/>
</dbReference>